<dbReference type="EMBL" id="BMQD01000026">
    <property type="protein sequence ID" value="GGK92773.1"/>
    <property type="molecule type" value="Genomic_DNA"/>
</dbReference>
<feature type="transmembrane region" description="Helical" evidence="2">
    <location>
        <begin position="158"/>
        <end position="179"/>
    </location>
</feature>
<keyword evidence="2" id="KW-0812">Transmembrane</keyword>
<evidence type="ECO:0000313" key="3">
    <source>
        <dbReference type="EMBL" id="GGK92773.1"/>
    </source>
</evidence>
<feature type="transmembrane region" description="Helical" evidence="2">
    <location>
        <begin position="51"/>
        <end position="71"/>
    </location>
</feature>
<reference evidence="3" key="2">
    <citation type="submission" date="2022-09" db="EMBL/GenBank/DDBJ databases">
        <authorList>
            <person name="Sun Q."/>
            <person name="Ohkuma M."/>
        </authorList>
    </citation>
    <scope>NUCLEOTIDE SEQUENCE</scope>
    <source>
        <strain evidence="3">JCM 3093</strain>
    </source>
</reference>
<name>A0AA37F7T3_9ACTN</name>
<evidence type="ECO:0000313" key="4">
    <source>
        <dbReference type="Proteomes" id="UP000627984"/>
    </source>
</evidence>
<dbReference type="Proteomes" id="UP000627984">
    <property type="component" value="Unassembled WGS sequence"/>
</dbReference>
<reference evidence="3" key="1">
    <citation type="journal article" date="2014" name="Int. J. Syst. Evol. Microbiol.">
        <title>Complete genome sequence of Corynebacterium casei LMG S-19264T (=DSM 44701T), isolated from a smear-ripened cheese.</title>
        <authorList>
            <consortium name="US DOE Joint Genome Institute (JGI-PGF)"/>
            <person name="Walter F."/>
            <person name="Albersmeier A."/>
            <person name="Kalinowski J."/>
            <person name="Ruckert C."/>
        </authorList>
    </citation>
    <scope>NUCLEOTIDE SEQUENCE</scope>
    <source>
        <strain evidence="3">JCM 3093</strain>
    </source>
</reference>
<keyword evidence="2" id="KW-0472">Membrane</keyword>
<feature type="region of interest" description="Disordered" evidence="1">
    <location>
        <begin position="22"/>
        <end position="42"/>
    </location>
</feature>
<accession>A0AA37F7T3</accession>
<feature type="compositionally biased region" description="Basic residues" evidence="1">
    <location>
        <begin position="22"/>
        <end position="34"/>
    </location>
</feature>
<feature type="transmembrane region" description="Helical" evidence="2">
    <location>
        <begin position="93"/>
        <end position="111"/>
    </location>
</feature>
<protein>
    <submittedName>
        <fullName evidence="3">Uncharacterized protein</fullName>
    </submittedName>
</protein>
<feature type="transmembrane region" description="Helical" evidence="2">
    <location>
        <begin position="118"/>
        <end position="138"/>
    </location>
</feature>
<proteinExistence type="predicted"/>
<evidence type="ECO:0000256" key="2">
    <source>
        <dbReference type="SAM" id="Phobius"/>
    </source>
</evidence>
<gene>
    <name evidence="3" type="ORF">GCM10010126_60060</name>
</gene>
<dbReference type="Pfam" id="PF20345">
    <property type="entry name" value="DUF6640"/>
    <property type="match status" value="1"/>
</dbReference>
<sequence length="189" mass="20107">MSASRWSPAGPAGPVREALIRTHRTRSPHTRSPRSHLDSQAERPPMRLPRLLITFVAATTTVSAVLADLVIPDLAAQHAFNPGWPPHAKFHDAQYMVMTVLLGLIGLTLALRQGRNALLHAAAVLSVPWVGMIGALLFPGTAAYDPEFADRTVFVLGLHGQVFMAVVLLLVLLGAAAAARRTPAGPASP</sequence>
<evidence type="ECO:0000256" key="1">
    <source>
        <dbReference type="SAM" id="MobiDB-lite"/>
    </source>
</evidence>
<dbReference type="AlphaFoldDB" id="A0AA37F7T3"/>
<keyword evidence="2" id="KW-1133">Transmembrane helix</keyword>
<dbReference type="InterPro" id="IPR046580">
    <property type="entry name" value="DUF6640"/>
</dbReference>
<comment type="caution">
    <text evidence="3">The sequence shown here is derived from an EMBL/GenBank/DDBJ whole genome shotgun (WGS) entry which is preliminary data.</text>
</comment>
<organism evidence="3 4">
    <name type="scientific">Planomonospora parontospora</name>
    <dbReference type="NCBI Taxonomy" id="58119"/>
    <lineage>
        <taxon>Bacteria</taxon>
        <taxon>Bacillati</taxon>
        <taxon>Actinomycetota</taxon>
        <taxon>Actinomycetes</taxon>
        <taxon>Streptosporangiales</taxon>
        <taxon>Streptosporangiaceae</taxon>
        <taxon>Planomonospora</taxon>
    </lineage>
</organism>